<feature type="region of interest" description="Disordered" evidence="1">
    <location>
        <begin position="1"/>
        <end position="27"/>
    </location>
</feature>
<gene>
    <name evidence="3" type="ORF">P8192_04460</name>
</gene>
<keyword evidence="4" id="KW-1185">Reference proteome</keyword>
<dbReference type="InterPro" id="IPR010539">
    <property type="entry name" value="BaxI_1-like"/>
</dbReference>
<dbReference type="PANTHER" id="PTHR41282">
    <property type="entry name" value="CONSERVED TRANSMEMBRANE PROTEIN-RELATED"/>
    <property type="match status" value="1"/>
</dbReference>
<feature type="transmembrane region" description="Helical" evidence="2">
    <location>
        <begin position="57"/>
        <end position="76"/>
    </location>
</feature>
<feature type="compositionally biased region" description="Polar residues" evidence="1">
    <location>
        <begin position="1"/>
        <end position="15"/>
    </location>
</feature>
<feature type="transmembrane region" description="Helical" evidence="2">
    <location>
        <begin position="167"/>
        <end position="188"/>
    </location>
</feature>
<dbReference type="Proteomes" id="UP001219037">
    <property type="component" value="Chromosome"/>
</dbReference>
<feature type="transmembrane region" description="Helical" evidence="2">
    <location>
        <begin position="237"/>
        <end position="254"/>
    </location>
</feature>
<dbReference type="PIRSF" id="PIRSF009160">
    <property type="entry name" value="UCP009160"/>
    <property type="match status" value="1"/>
</dbReference>
<name>A0ABY8H9N0_9MICC</name>
<accession>A0ABY8H9N0</accession>
<organism evidence="3 4">
    <name type="scientific">Citricoccus muralis</name>
    <dbReference type="NCBI Taxonomy" id="169134"/>
    <lineage>
        <taxon>Bacteria</taxon>
        <taxon>Bacillati</taxon>
        <taxon>Actinomycetota</taxon>
        <taxon>Actinomycetes</taxon>
        <taxon>Micrococcales</taxon>
        <taxon>Micrococcaceae</taxon>
        <taxon>Citricoccus</taxon>
    </lineage>
</organism>
<dbReference type="RefSeq" id="WP_270105942.1">
    <property type="nucleotide sequence ID" value="NZ_CP121252.1"/>
</dbReference>
<reference evidence="3 4" key="1">
    <citation type="submission" date="2023-04" db="EMBL/GenBank/DDBJ databases">
        <title>Funneling lignin-derived compounds into biodiesel using alkali-halophilic Citricoccus sp. P2.</title>
        <authorList>
            <person name="Luo C.-B."/>
        </authorList>
    </citation>
    <scope>NUCLEOTIDE SEQUENCE [LARGE SCALE GENOMIC DNA]</scope>
    <source>
        <strain evidence="3 4">P2</strain>
    </source>
</reference>
<evidence type="ECO:0000256" key="1">
    <source>
        <dbReference type="SAM" id="MobiDB-lite"/>
    </source>
</evidence>
<dbReference type="PANTHER" id="PTHR41282:SF1">
    <property type="entry name" value="CONSERVED TRANSMEMBRANE PROTEIN-RELATED"/>
    <property type="match status" value="1"/>
</dbReference>
<feature type="transmembrane region" description="Helical" evidence="2">
    <location>
        <begin position="200"/>
        <end position="225"/>
    </location>
</feature>
<evidence type="ECO:0000313" key="4">
    <source>
        <dbReference type="Proteomes" id="UP001219037"/>
    </source>
</evidence>
<feature type="transmembrane region" description="Helical" evidence="2">
    <location>
        <begin position="133"/>
        <end position="155"/>
    </location>
</feature>
<evidence type="ECO:0000313" key="3">
    <source>
        <dbReference type="EMBL" id="WFP17368.1"/>
    </source>
</evidence>
<dbReference type="EMBL" id="CP121252">
    <property type="protein sequence ID" value="WFP17368.1"/>
    <property type="molecule type" value="Genomic_DNA"/>
</dbReference>
<sequence>MANPVFNSNNFQSQMRGGHAVDTSRGGPTLTADQLQQMYNEPAATAADTGRMTYNDVILRTTGTLLLVIAGAAVGWITANPILMFGGAIVGLILGLVNAFKREPSPALILAYAVAQGLFLGGLSRVFEMQWPGVATQALLGTLCVFAVTLALFMSGKVRATPKGMKIFMVLIIGYGLFSLVNLGLSMFGVLDEPFGLRSGFLGVAIGLLAIGLAAYSLVIDFTAVDEGVKNGAPRKYSWSAAFGLTVTLIWLYIEILRLIAILRGND</sequence>
<proteinExistence type="predicted"/>
<feature type="transmembrane region" description="Helical" evidence="2">
    <location>
        <begin position="82"/>
        <end position="100"/>
    </location>
</feature>
<feature type="transmembrane region" description="Helical" evidence="2">
    <location>
        <begin position="107"/>
        <end position="127"/>
    </location>
</feature>
<protein>
    <submittedName>
        <fullName evidence="3">Bax inhibitor-1/YccA family protein</fullName>
    </submittedName>
</protein>
<dbReference type="Pfam" id="PF12811">
    <property type="entry name" value="BaxI_1"/>
    <property type="match status" value="1"/>
</dbReference>
<keyword evidence="2" id="KW-1133">Transmembrane helix</keyword>
<evidence type="ECO:0000256" key="2">
    <source>
        <dbReference type="SAM" id="Phobius"/>
    </source>
</evidence>
<keyword evidence="2" id="KW-0472">Membrane</keyword>
<keyword evidence="2" id="KW-0812">Transmembrane</keyword>